<evidence type="ECO:0000256" key="6">
    <source>
        <dbReference type="SAM" id="Phobius"/>
    </source>
</evidence>
<dbReference type="GO" id="GO:0005886">
    <property type="term" value="C:plasma membrane"/>
    <property type="evidence" value="ECO:0007669"/>
    <property type="project" value="UniProtKB-SubCell"/>
</dbReference>
<dbReference type="Gene3D" id="1.20.1720.10">
    <property type="entry name" value="Multidrug resistance protein D"/>
    <property type="match status" value="1"/>
</dbReference>
<dbReference type="AlphaFoldDB" id="A0A419T800"/>
<reference evidence="8 9" key="1">
    <citation type="submission" date="2016-08" db="EMBL/GenBank/DDBJ databases">
        <title>A new outlook on sporulation: Clostridium algidixylanolyticum.</title>
        <authorList>
            <person name="Poppleton D.I."/>
            <person name="Gribaldo S."/>
        </authorList>
    </citation>
    <scope>NUCLEOTIDE SEQUENCE [LARGE SCALE GENOMIC DNA]</scope>
    <source>
        <strain evidence="8 9">SPL73</strain>
    </source>
</reference>
<dbReference type="OrthoDB" id="102502at2"/>
<evidence type="ECO:0000256" key="1">
    <source>
        <dbReference type="ARBA" id="ARBA00004651"/>
    </source>
</evidence>
<dbReference type="PANTHER" id="PTHR42718:SF9">
    <property type="entry name" value="MAJOR FACILITATOR SUPERFAMILY MULTIDRUG TRANSPORTER MFSC"/>
    <property type="match status" value="1"/>
</dbReference>
<dbReference type="InterPro" id="IPR036259">
    <property type="entry name" value="MFS_trans_sf"/>
</dbReference>
<name>A0A419T800_9FIRM</name>
<sequence>MNRNKTFHLFGAIIATGILSFSGVLIETAMNVTFPLLIQEFEVTTSEIQWVTTIYLLMISVIVPISSYLNQNFSARKLFITANLFFLLGVLINCLSSTFFLLLLGRLLQGVGTGIGLPLMFHIILTRVPTEKRGMMMGIGTLTTSIAPAIGPTYGGLISNLLEWRYIYIFLIPLIVLSLILGLNSIPSQASKERQPLPLRCVFFLAITFISFIMALSAESGIVFALFLTIGLASSFVFVWFNSKTPLLQLSVLKNGKFSLFLLSLLIYQALLLGLSFVFPNYLQISAGFSSSIAGIFMFPGALMGAILAPVSGKLLDRIGAKKPILIGLSTTMVGIALLAALLHTNSLVLLIGAHLVLMTGLGFSYSNLMTCSLNALPTNQISDGNAFVNTFQQFIGAVATALVAAVFSFSQKKYGFIPGTASGALIVLLIFFLLLVISTIAAYSALKKKKCDEIESAKFDF</sequence>
<comment type="caution">
    <text evidence="8">The sequence shown here is derived from an EMBL/GenBank/DDBJ whole genome shotgun (WGS) entry which is preliminary data.</text>
</comment>
<dbReference type="PROSITE" id="PS50850">
    <property type="entry name" value="MFS"/>
    <property type="match status" value="1"/>
</dbReference>
<evidence type="ECO:0000256" key="5">
    <source>
        <dbReference type="ARBA" id="ARBA00023136"/>
    </source>
</evidence>
<feature type="transmembrane region" description="Helical" evidence="6">
    <location>
        <begin position="289"/>
        <end position="312"/>
    </location>
</feature>
<feature type="transmembrane region" description="Helical" evidence="6">
    <location>
        <begin position="324"/>
        <end position="342"/>
    </location>
</feature>
<keyword evidence="2" id="KW-0813">Transport</keyword>
<dbReference type="Proteomes" id="UP000284277">
    <property type="component" value="Unassembled WGS sequence"/>
</dbReference>
<feature type="transmembrane region" description="Helical" evidence="6">
    <location>
        <begin position="222"/>
        <end position="241"/>
    </location>
</feature>
<feature type="transmembrane region" description="Helical" evidence="6">
    <location>
        <begin position="197"/>
        <end position="216"/>
    </location>
</feature>
<organism evidence="8 9">
    <name type="scientific">Lacrimispora algidixylanolytica</name>
    <dbReference type="NCBI Taxonomy" id="94868"/>
    <lineage>
        <taxon>Bacteria</taxon>
        <taxon>Bacillati</taxon>
        <taxon>Bacillota</taxon>
        <taxon>Clostridia</taxon>
        <taxon>Lachnospirales</taxon>
        <taxon>Lachnospiraceae</taxon>
        <taxon>Lacrimispora</taxon>
    </lineage>
</organism>
<feature type="transmembrane region" description="Helical" evidence="6">
    <location>
        <begin position="166"/>
        <end position="185"/>
    </location>
</feature>
<evidence type="ECO:0000313" key="8">
    <source>
        <dbReference type="EMBL" id="RKD33717.1"/>
    </source>
</evidence>
<dbReference type="PANTHER" id="PTHR42718">
    <property type="entry name" value="MAJOR FACILITATOR SUPERFAMILY MULTIDRUG TRANSPORTER MFSC"/>
    <property type="match status" value="1"/>
</dbReference>
<feature type="transmembrane region" description="Helical" evidence="6">
    <location>
        <begin position="348"/>
        <end position="366"/>
    </location>
</feature>
<feature type="transmembrane region" description="Helical" evidence="6">
    <location>
        <begin position="7"/>
        <end position="28"/>
    </location>
</feature>
<feature type="transmembrane region" description="Helical" evidence="6">
    <location>
        <begin position="422"/>
        <end position="447"/>
    </location>
</feature>
<dbReference type="Pfam" id="PF07690">
    <property type="entry name" value="MFS_1"/>
    <property type="match status" value="1"/>
</dbReference>
<keyword evidence="9" id="KW-1185">Reference proteome</keyword>
<keyword evidence="5 6" id="KW-0472">Membrane</keyword>
<dbReference type="EMBL" id="MCIA01000006">
    <property type="protein sequence ID" value="RKD33717.1"/>
    <property type="molecule type" value="Genomic_DNA"/>
</dbReference>
<comment type="subcellular location">
    <subcellularLocation>
        <location evidence="1">Cell membrane</location>
        <topology evidence="1">Multi-pass membrane protein</topology>
    </subcellularLocation>
</comment>
<dbReference type="Gene3D" id="1.20.1250.20">
    <property type="entry name" value="MFS general substrate transporter like domains"/>
    <property type="match status" value="1"/>
</dbReference>
<dbReference type="GO" id="GO:0022857">
    <property type="term" value="F:transmembrane transporter activity"/>
    <property type="evidence" value="ECO:0007669"/>
    <property type="project" value="InterPro"/>
</dbReference>
<keyword evidence="3 6" id="KW-0812">Transmembrane</keyword>
<feature type="transmembrane region" description="Helical" evidence="6">
    <location>
        <begin position="78"/>
        <end position="101"/>
    </location>
</feature>
<feature type="transmembrane region" description="Helical" evidence="6">
    <location>
        <begin position="387"/>
        <end position="410"/>
    </location>
</feature>
<gene>
    <name evidence="8" type="ORF">BET01_13640</name>
</gene>
<evidence type="ECO:0000313" key="9">
    <source>
        <dbReference type="Proteomes" id="UP000284277"/>
    </source>
</evidence>
<feature type="transmembrane region" description="Helical" evidence="6">
    <location>
        <begin position="261"/>
        <end position="283"/>
    </location>
</feature>
<feature type="transmembrane region" description="Helical" evidence="6">
    <location>
        <begin position="107"/>
        <end position="125"/>
    </location>
</feature>
<dbReference type="SUPFAM" id="SSF103473">
    <property type="entry name" value="MFS general substrate transporter"/>
    <property type="match status" value="1"/>
</dbReference>
<dbReference type="InterPro" id="IPR011701">
    <property type="entry name" value="MFS"/>
</dbReference>
<feature type="transmembrane region" description="Helical" evidence="6">
    <location>
        <begin position="137"/>
        <end position="154"/>
    </location>
</feature>
<evidence type="ECO:0000259" key="7">
    <source>
        <dbReference type="PROSITE" id="PS50850"/>
    </source>
</evidence>
<evidence type="ECO:0000256" key="4">
    <source>
        <dbReference type="ARBA" id="ARBA00022989"/>
    </source>
</evidence>
<proteinExistence type="predicted"/>
<evidence type="ECO:0000256" key="3">
    <source>
        <dbReference type="ARBA" id="ARBA00022692"/>
    </source>
</evidence>
<keyword evidence="4 6" id="KW-1133">Transmembrane helix</keyword>
<dbReference type="PRINTS" id="PR01036">
    <property type="entry name" value="TCRTETB"/>
</dbReference>
<feature type="transmembrane region" description="Helical" evidence="6">
    <location>
        <begin position="48"/>
        <end position="66"/>
    </location>
</feature>
<evidence type="ECO:0000256" key="2">
    <source>
        <dbReference type="ARBA" id="ARBA00022448"/>
    </source>
</evidence>
<accession>A0A419T800</accession>
<feature type="domain" description="Major facilitator superfamily (MFS) profile" evidence="7">
    <location>
        <begin position="8"/>
        <end position="451"/>
    </location>
</feature>
<dbReference type="InterPro" id="IPR020846">
    <property type="entry name" value="MFS_dom"/>
</dbReference>
<protein>
    <submittedName>
        <fullName evidence="8">Multidrug MFS transporter</fullName>
    </submittedName>
</protein>